<dbReference type="GO" id="GO:0052689">
    <property type="term" value="F:carboxylic ester hydrolase activity"/>
    <property type="evidence" value="ECO:0007669"/>
    <property type="project" value="TreeGrafter"/>
</dbReference>
<dbReference type="STRING" id="131310.A0A0N4ZPP1"/>
<dbReference type="GO" id="GO:0005739">
    <property type="term" value="C:mitochondrion"/>
    <property type="evidence" value="ECO:0007669"/>
    <property type="project" value="TreeGrafter"/>
</dbReference>
<evidence type="ECO:0000259" key="2">
    <source>
        <dbReference type="Pfam" id="PF00561"/>
    </source>
</evidence>
<proteinExistence type="inferred from homology"/>
<dbReference type="GO" id="GO:0055088">
    <property type="term" value="P:lipid homeostasis"/>
    <property type="evidence" value="ECO:0007669"/>
    <property type="project" value="TreeGrafter"/>
</dbReference>
<reference evidence="4" key="1">
    <citation type="submission" date="2017-02" db="UniProtKB">
        <authorList>
            <consortium name="WormBaseParasite"/>
        </authorList>
    </citation>
    <scope>IDENTIFICATION</scope>
</reference>
<dbReference type="InterPro" id="IPR000073">
    <property type="entry name" value="AB_hydrolase_1"/>
</dbReference>
<dbReference type="InterPro" id="IPR029058">
    <property type="entry name" value="AB_hydrolase_fold"/>
</dbReference>
<evidence type="ECO:0000313" key="3">
    <source>
        <dbReference type="Proteomes" id="UP000038045"/>
    </source>
</evidence>
<dbReference type="PANTHER" id="PTHR42886">
    <property type="entry name" value="RE40534P-RELATED"/>
    <property type="match status" value="1"/>
</dbReference>
<keyword evidence="3" id="KW-1185">Reference proteome</keyword>
<dbReference type="Gene3D" id="3.40.50.1820">
    <property type="entry name" value="alpha/beta hydrolase"/>
    <property type="match status" value="1"/>
</dbReference>
<name>A0A0N4ZPP1_PARTI</name>
<dbReference type="AlphaFoldDB" id="A0A0N4ZPP1"/>
<dbReference type="SUPFAM" id="SSF53474">
    <property type="entry name" value="alpha/beta-Hydrolases"/>
    <property type="match status" value="1"/>
</dbReference>
<dbReference type="GO" id="GO:0005811">
    <property type="term" value="C:lipid droplet"/>
    <property type="evidence" value="ECO:0007669"/>
    <property type="project" value="TreeGrafter"/>
</dbReference>
<dbReference type="Proteomes" id="UP000038045">
    <property type="component" value="Unplaced"/>
</dbReference>
<dbReference type="GO" id="GO:0006654">
    <property type="term" value="P:phosphatidic acid biosynthetic process"/>
    <property type="evidence" value="ECO:0007669"/>
    <property type="project" value="TreeGrafter"/>
</dbReference>
<protein>
    <submittedName>
        <fullName evidence="4">AB hydrolase-1 domain-containing protein</fullName>
    </submittedName>
</protein>
<organism evidence="3 4">
    <name type="scientific">Parastrongyloides trichosuri</name>
    <name type="common">Possum-specific nematode worm</name>
    <dbReference type="NCBI Taxonomy" id="131310"/>
    <lineage>
        <taxon>Eukaryota</taxon>
        <taxon>Metazoa</taxon>
        <taxon>Ecdysozoa</taxon>
        <taxon>Nematoda</taxon>
        <taxon>Chromadorea</taxon>
        <taxon>Rhabditida</taxon>
        <taxon>Tylenchina</taxon>
        <taxon>Panagrolaimomorpha</taxon>
        <taxon>Strongyloidoidea</taxon>
        <taxon>Strongyloididae</taxon>
        <taxon>Parastrongyloides</taxon>
    </lineage>
</organism>
<accession>A0A0N4ZPP1</accession>
<sequence>MHDSSTNITSLNETEKNGYSFSFFSSIRYVKRCYQELVNAERKLFGERLYGKLEQRDVPVSLSNSSIHTVTLKEDNTIYPDDNIPLVLVHGFAAGVALWSKNLEILARKRIVHAFDLLGFGRSSRPDFDTDATLAELEYVQSIEDWRKHMGIEKMILVGHSFGAFLCSSYALEHPSRVRHLVLLDPWGFSEKPPKSERHINVPAWMKAVGTVVSLFNPLATLRASGSLGPYLVRKLRPDLGFRYGTEDSHSIYDYIYQCNARNPTGEVAFKNMMSGFAWAKRPMIHRFENLDSNVPVTFIYGSKSWIDSSSAYEIQSNRDKSYLDINIIEHAGHHVYVDNVDEFNATMMDVLDIIKNNRDVNGN</sequence>
<dbReference type="GO" id="GO:0042171">
    <property type="term" value="F:lysophosphatidic acid acyltransferase activity"/>
    <property type="evidence" value="ECO:0007669"/>
    <property type="project" value="TreeGrafter"/>
</dbReference>
<evidence type="ECO:0000256" key="1">
    <source>
        <dbReference type="ARBA" id="ARBA00038097"/>
    </source>
</evidence>
<dbReference type="PRINTS" id="PR00111">
    <property type="entry name" value="ABHYDROLASE"/>
</dbReference>
<dbReference type="WBParaSite" id="PTRK_0001050000.1">
    <property type="protein sequence ID" value="PTRK_0001050000.1"/>
    <property type="gene ID" value="PTRK_0001050000"/>
</dbReference>
<comment type="similarity">
    <text evidence="1">Belongs to the peptidase S33 family. ABHD4/ABHD5 subfamily.</text>
</comment>
<dbReference type="Pfam" id="PF00561">
    <property type="entry name" value="Abhydrolase_1"/>
    <property type="match status" value="1"/>
</dbReference>
<evidence type="ECO:0000313" key="4">
    <source>
        <dbReference type="WBParaSite" id="PTRK_0001050000.1"/>
    </source>
</evidence>
<dbReference type="PANTHER" id="PTHR42886:SF29">
    <property type="entry name" value="PUMMELIG, ISOFORM A"/>
    <property type="match status" value="1"/>
</dbReference>
<feature type="domain" description="AB hydrolase-1" evidence="2">
    <location>
        <begin position="85"/>
        <end position="340"/>
    </location>
</feature>